<evidence type="ECO:0000313" key="4">
    <source>
        <dbReference type="EMBL" id="AEA38681.1"/>
    </source>
</evidence>
<accession>F2HH85</accession>
<dbReference type="InterPro" id="IPR012678">
    <property type="entry name" value="Ribosomal_uL23/eL15/eS24_sf"/>
</dbReference>
<dbReference type="GO" id="GO:0006412">
    <property type="term" value="P:translation"/>
    <property type="evidence" value="ECO:0007669"/>
    <property type="project" value="InterPro"/>
</dbReference>
<evidence type="ECO:0000256" key="3">
    <source>
        <dbReference type="ARBA" id="ARBA00023274"/>
    </source>
</evidence>
<organism evidence="4 5">
    <name type="scientific">Cryptomonas paramaecium</name>
    <dbReference type="NCBI Taxonomy" id="2898"/>
    <lineage>
        <taxon>Eukaryota</taxon>
        <taxon>Cryptophyceae</taxon>
        <taxon>Cryptomonadales</taxon>
        <taxon>Cryptomonadaceae</taxon>
        <taxon>Cryptomonas</taxon>
    </lineage>
</organism>
<evidence type="ECO:0000256" key="2">
    <source>
        <dbReference type="ARBA" id="ARBA00022980"/>
    </source>
</evidence>
<reference evidence="4 5" key="1">
    <citation type="journal article" date="2011" name="Genome Biol. Evol.">
        <title>Complete nucleomorph genome sequence of the nonphotosynthetic alga Cryptomonas paramecium reveals a core nucleomorph gene set.</title>
        <authorList>
            <person name="Tanifuji G."/>
            <person name="Onodera N.T."/>
            <person name="Wheeler T.J."/>
            <person name="Dlutek M."/>
            <person name="Donaher N."/>
            <person name="Archibald J.M."/>
        </authorList>
    </citation>
    <scope>NUCLEOTIDE SEQUENCE [LARGE SCALE GENOMIC DNA]</scope>
    <source>
        <strain evidence="4 5">CCAP977/2A</strain>
    </source>
</reference>
<keyword evidence="2 4" id="KW-0689">Ribosomal protein</keyword>
<dbReference type="Proteomes" id="UP000243423">
    <property type="component" value="Nucleomorph 1"/>
</dbReference>
<keyword evidence="3" id="KW-0687">Ribonucleoprotein</keyword>
<name>F2HH85_9CRYP</name>
<dbReference type="GO" id="GO:0003735">
    <property type="term" value="F:structural constituent of ribosome"/>
    <property type="evidence" value="ECO:0007669"/>
    <property type="project" value="InterPro"/>
</dbReference>
<sequence length="124" mass="14597">MTNYKEKTSNFFFKLPFSKTFDSEKNMKRLRKLNRYKKKSCSDIIKYPLVTEASMKKIQYENTITIITHPSTTKKKIFKFIKVSYKTLPVKINTLIQLNGNKKAFIKFPSHYDALDVANKIGFI</sequence>
<dbReference type="InterPro" id="IPR013025">
    <property type="entry name" value="Ribosomal_uL23-like"/>
</dbReference>
<geneLocation type="nucleomorph" evidence="4"/>
<dbReference type="RefSeq" id="XP_003239579.1">
    <property type="nucleotide sequence ID" value="XM_003239531.1"/>
</dbReference>
<dbReference type="GeneID" id="10447094"/>
<proteinExistence type="inferred from homology"/>
<protein>
    <submittedName>
        <fullName evidence="4">60S ribosomal protein L23A</fullName>
    </submittedName>
</protein>
<evidence type="ECO:0000313" key="5">
    <source>
        <dbReference type="Proteomes" id="UP000243423"/>
    </source>
</evidence>
<dbReference type="SUPFAM" id="SSF54189">
    <property type="entry name" value="Ribosomal proteins S24e, L23 and L15e"/>
    <property type="match status" value="1"/>
</dbReference>
<dbReference type="InterPro" id="IPR012677">
    <property type="entry name" value="Nucleotide-bd_a/b_plait_sf"/>
</dbReference>
<dbReference type="AlphaFoldDB" id="F2HH85"/>
<keyword evidence="4" id="KW-0542">Nucleomorph</keyword>
<comment type="similarity">
    <text evidence="1">Belongs to the universal ribosomal protein uL23 family.</text>
</comment>
<dbReference type="Gene3D" id="3.30.70.330">
    <property type="match status" value="1"/>
</dbReference>
<dbReference type="GO" id="GO:0005840">
    <property type="term" value="C:ribosome"/>
    <property type="evidence" value="ECO:0007669"/>
    <property type="project" value="UniProtKB-KW"/>
</dbReference>
<dbReference type="EMBL" id="CP002172">
    <property type="protein sequence ID" value="AEA38681.1"/>
    <property type="molecule type" value="Genomic_DNA"/>
</dbReference>
<dbReference type="PANTHER" id="PTHR11620">
    <property type="entry name" value="60S RIBOSOMAL PROTEIN L23A"/>
    <property type="match status" value="1"/>
</dbReference>
<evidence type="ECO:0000256" key="1">
    <source>
        <dbReference type="ARBA" id="ARBA00006700"/>
    </source>
</evidence>
<gene>
    <name evidence="4" type="primary">rpl23A</name>
    <name evidence="4" type="ORF">CPARA_1gp023</name>
</gene>
<dbReference type="GO" id="GO:1990904">
    <property type="term" value="C:ribonucleoprotein complex"/>
    <property type="evidence" value="ECO:0007669"/>
    <property type="project" value="UniProtKB-KW"/>
</dbReference>